<name>A0A137RFW3_9FLAO</name>
<keyword evidence="2" id="KW-1185">Reference proteome</keyword>
<protein>
    <submittedName>
        <fullName evidence="1">Phosphoribosylpyrophosphate synthetase</fullName>
    </submittedName>
</protein>
<organism evidence="1 2">
    <name type="scientific">Aequorivita aquimaris</name>
    <dbReference type="NCBI Taxonomy" id="1548749"/>
    <lineage>
        <taxon>Bacteria</taxon>
        <taxon>Pseudomonadati</taxon>
        <taxon>Bacteroidota</taxon>
        <taxon>Flavobacteriia</taxon>
        <taxon>Flavobacteriales</taxon>
        <taxon>Flavobacteriaceae</taxon>
        <taxon>Aequorivita</taxon>
    </lineage>
</organism>
<dbReference type="Proteomes" id="UP000070138">
    <property type="component" value="Unassembled WGS sequence"/>
</dbReference>
<proteinExistence type="predicted"/>
<gene>
    <name evidence="1" type="ORF">LS48_11580</name>
</gene>
<accession>A0A137RFW3</accession>
<reference evidence="1 2" key="2">
    <citation type="journal article" date="2016" name="Int. J. Syst. Evol. Microbiol.">
        <title>Vitellibacter aquimaris sp. nov., a marine bacterium isolated from seawater.</title>
        <authorList>
            <person name="Thevarajoo S."/>
            <person name="Selvaratnam C."/>
            <person name="Goh K.M."/>
            <person name="Hong K.W."/>
            <person name="Chan X.Y."/>
            <person name="Chan K.G."/>
            <person name="Chong C.S."/>
        </authorList>
    </citation>
    <scope>NUCLEOTIDE SEQUENCE [LARGE SCALE GENOMIC DNA]</scope>
    <source>
        <strain evidence="1 2">D-24</strain>
    </source>
</reference>
<dbReference type="STRING" id="1548749.LS48_11580"/>
<dbReference type="RefSeq" id="WP_062622680.1">
    <property type="nucleotide sequence ID" value="NZ_JRWG01000007.1"/>
</dbReference>
<dbReference type="PATRIC" id="fig|1548749.3.peg.2426"/>
<evidence type="ECO:0000313" key="1">
    <source>
        <dbReference type="EMBL" id="KXN98389.1"/>
    </source>
</evidence>
<evidence type="ECO:0000313" key="2">
    <source>
        <dbReference type="Proteomes" id="UP000070138"/>
    </source>
</evidence>
<sequence length="103" mass="11550">MKNSYSSLSVAIADLQKHGYTEDFNLVGEGIESKNLKKKWKAGELDVVKFYRFEGMTNPGDNTILYLIETNDGIKGLLVDAYGADQGEVSPEMIQKLKLHHDE</sequence>
<reference evidence="2" key="1">
    <citation type="submission" date="2014-10" db="EMBL/GenBank/DDBJ databases">
        <title>Genome sequencing of Vitellibacter sp. D-24.</title>
        <authorList>
            <person name="Thevarajoo S."/>
            <person name="Selvaratnam C."/>
            <person name="Goh K.M."/>
            <person name="Chong C.S."/>
        </authorList>
    </citation>
    <scope>NUCLEOTIDE SEQUENCE [LARGE SCALE GENOMIC DNA]</scope>
    <source>
        <strain evidence="2">D-24</strain>
    </source>
</reference>
<dbReference type="OrthoDB" id="8418771at2"/>
<comment type="caution">
    <text evidence="1">The sequence shown here is derived from an EMBL/GenBank/DDBJ whole genome shotgun (WGS) entry which is preliminary data.</text>
</comment>
<dbReference type="AlphaFoldDB" id="A0A137RFW3"/>
<dbReference type="EMBL" id="JRWG01000007">
    <property type="protein sequence ID" value="KXN98389.1"/>
    <property type="molecule type" value="Genomic_DNA"/>
</dbReference>